<evidence type="ECO:0000259" key="1">
    <source>
        <dbReference type="Pfam" id="PF13649"/>
    </source>
</evidence>
<evidence type="ECO:0000313" key="3">
    <source>
        <dbReference type="Proteomes" id="UP001523369"/>
    </source>
</evidence>
<keyword evidence="2" id="KW-0489">Methyltransferase</keyword>
<name>A0ABT1E3M0_9ACTN</name>
<keyword evidence="2" id="KW-0808">Transferase</keyword>
<dbReference type="Proteomes" id="UP001523369">
    <property type="component" value="Unassembled WGS sequence"/>
</dbReference>
<sequence>MSSSELSFTCEFLRAPRSVASVTPSSRALSRQVSLPIPASGQPTVIELGPGTGAFTRQIQATLGGRGHHLAVDVNARFTALLGERFPGLDAVTADARELPALLRDRGLPHAEVIVSGLPWAAFDAGTQREILDSITTVLHPDGGFTTFAYVHARWSAPARRFRAALHERFEEVVLGRTVWANVPPALVYHCRRPRVTGR</sequence>
<accession>A0ABT1E3M0</accession>
<keyword evidence="3" id="KW-1185">Reference proteome</keyword>
<proteinExistence type="predicted"/>
<reference evidence="2 3" key="1">
    <citation type="submission" date="2022-06" db="EMBL/GenBank/DDBJ databases">
        <title>New Species of the Genus Actinoplanes, ActinopZanes ferrugineus.</title>
        <authorList>
            <person name="Ding P."/>
        </authorList>
    </citation>
    <scope>NUCLEOTIDE SEQUENCE [LARGE SCALE GENOMIC DNA]</scope>
    <source>
        <strain evidence="2 3">TRM88003</strain>
    </source>
</reference>
<dbReference type="EMBL" id="JAMYJR010000063">
    <property type="protein sequence ID" value="MCO8277730.1"/>
    <property type="molecule type" value="Genomic_DNA"/>
</dbReference>
<dbReference type="GO" id="GO:0032259">
    <property type="term" value="P:methylation"/>
    <property type="evidence" value="ECO:0007669"/>
    <property type="project" value="UniProtKB-KW"/>
</dbReference>
<dbReference type="Gene3D" id="3.40.50.150">
    <property type="entry name" value="Vaccinia Virus protein VP39"/>
    <property type="match status" value="1"/>
</dbReference>
<feature type="domain" description="Methyltransferase" evidence="1">
    <location>
        <begin position="45"/>
        <end position="143"/>
    </location>
</feature>
<dbReference type="RefSeq" id="WP_253243737.1">
    <property type="nucleotide sequence ID" value="NZ_JAMYJR010000063.1"/>
</dbReference>
<dbReference type="SUPFAM" id="SSF53335">
    <property type="entry name" value="S-adenosyl-L-methionine-dependent methyltransferases"/>
    <property type="match status" value="1"/>
</dbReference>
<organism evidence="2 3">
    <name type="scientific">Paractinoplanes aksuensis</name>
    <dbReference type="NCBI Taxonomy" id="2939490"/>
    <lineage>
        <taxon>Bacteria</taxon>
        <taxon>Bacillati</taxon>
        <taxon>Actinomycetota</taxon>
        <taxon>Actinomycetes</taxon>
        <taxon>Micromonosporales</taxon>
        <taxon>Micromonosporaceae</taxon>
        <taxon>Paractinoplanes</taxon>
    </lineage>
</organism>
<protein>
    <submittedName>
        <fullName evidence="2">Methyltransferase domain-containing protein</fullName>
    </submittedName>
</protein>
<dbReference type="CDD" id="cd02440">
    <property type="entry name" value="AdoMet_MTases"/>
    <property type="match status" value="1"/>
</dbReference>
<gene>
    <name evidence="2" type="ORF">M1L60_44870</name>
</gene>
<dbReference type="GO" id="GO:0008168">
    <property type="term" value="F:methyltransferase activity"/>
    <property type="evidence" value="ECO:0007669"/>
    <property type="project" value="UniProtKB-KW"/>
</dbReference>
<dbReference type="InterPro" id="IPR041698">
    <property type="entry name" value="Methyltransf_25"/>
</dbReference>
<comment type="caution">
    <text evidence="2">The sequence shown here is derived from an EMBL/GenBank/DDBJ whole genome shotgun (WGS) entry which is preliminary data.</text>
</comment>
<dbReference type="Pfam" id="PF13649">
    <property type="entry name" value="Methyltransf_25"/>
    <property type="match status" value="1"/>
</dbReference>
<dbReference type="InterPro" id="IPR029063">
    <property type="entry name" value="SAM-dependent_MTases_sf"/>
</dbReference>
<evidence type="ECO:0000313" key="2">
    <source>
        <dbReference type="EMBL" id="MCO8277730.1"/>
    </source>
</evidence>